<feature type="compositionally biased region" description="Polar residues" evidence="1">
    <location>
        <begin position="292"/>
        <end position="307"/>
    </location>
</feature>
<evidence type="ECO:0000256" key="2">
    <source>
        <dbReference type="SAM" id="Phobius"/>
    </source>
</evidence>
<name>A0A0K1Q0L2_9BACT</name>
<dbReference type="OrthoDB" id="5494733at2"/>
<reference evidence="3 4" key="1">
    <citation type="submission" date="2015-08" db="EMBL/GenBank/DDBJ databases">
        <authorList>
            <person name="Babu N.S."/>
            <person name="Beckwith C.J."/>
            <person name="Beseler K.G."/>
            <person name="Brison A."/>
            <person name="Carone J.V."/>
            <person name="Caskin T.P."/>
            <person name="Diamond M."/>
            <person name="Durham M.E."/>
            <person name="Foxe J.M."/>
            <person name="Go M."/>
            <person name="Henderson B.A."/>
            <person name="Jones I.B."/>
            <person name="McGettigan J.A."/>
            <person name="Micheletti S.J."/>
            <person name="Nasrallah M.E."/>
            <person name="Ortiz D."/>
            <person name="Piller C.R."/>
            <person name="Privatt S.R."/>
            <person name="Schneider S.L."/>
            <person name="Sharp S."/>
            <person name="Smith T.C."/>
            <person name="Stanton J.D."/>
            <person name="Ullery H.E."/>
            <person name="Wilson R.J."/>
            <person name="Serrano M.G."/>
            <person name="Buck G."/>
            <person name="Lee V."/>
            <person name="Wang Y."/>
            <person name="Carvalho R."/>
            <person name="Voegtly L."/>
            <person name="Shi R."/>
            <person name="Duckworth R."/>
            <person name="Johnson A."/>
            <person name="Loviza R."/>
            <person name="Walstead R."/>
            <person name="Shah Z."/>
            <person name="Kiflezghi M."/>
            <person name="Wade K."/>
            <person name="Ball S.L."/>
            <person name="Bradley K.W."/>
            <person name="Asai D.J."/>
            <person name="Bowman C.A."/>
            <person name="Russell D.A."/>
            <person name="Pope W.H."/>
            <person name="Jacobs-Sera D."/>
            <person name="Hendrix R.W."/>
            <person name="Hatfull G.F."/>
        </authorList>
    </citation>
    <scope>NUCLEOTIDE SEQUENCE [LARGE SCALE GENOMIC DNA]</scope>
    <source>
        <strain evidence="3 4">DSM 27648</strain>
    </source>
</reference>
<feature type="transmembrane region" description="Helical" evidence="2">
    <location>
        <begin position="263"/>
        <end position="289"/>
    </location>
</feature>
<dbReference type="EMBL" id="CP012333">
    <property type="protein sequence ID" value="AKU99318.1"/>
    <property type="molecule type" value="Genomic_DNA"/>
</dbReference>
<dbReference type="PATRIC" id="fig|1391654.3.peg.6074"/>
<dbReference type="AlphaFoldDB" id="A0A0K1Q0L2"/>
<keyword evidence="2" id="KW-0812">Transmembrane</keyword>
<dbReference type="SUPFAM" id="SSF48452">
    <property type="entry name" value="TPR-like"/>
    <property type="match status" value="1"/>
</dbReference>
<dbReference type="STRING" id="1391654.AKJ09_05982"/>
<feature type="region of interest" description="Disordered" evidence="1">
    <location>
        <begin position="292"/>
        <end position="314"/>
    </location>
</feature>
<dbReference type="RefSeq" id="WP_146650732.1">
    <property type="nucleotide sequence ID" value="NZ_CP012333.1"/>
</dbReference>
<sequence length="314" mass="33271">MNRRFGAWISLAACVHLTGLGTGLGTPALAQSKGNKPQAAQPAKPALPQDLVAKGQVLFDDQQYEESIQALSAALLRPSNTKEQKVEIYRLLALNYITLGRKDEAESAVRGLLVIEPDYQMPASESPRFRDFFAQTRKKWEAEGRPGLVKEEPVQKPVALKHGSPTEATSGQSIDLRAHLDDPDGRTGSVKLYFRTGTKGDFTEKFADVEGESVRVQIPGSAVKPPVIDYYFEVTDGGGSLIASRGDATGPLRIAVPEPSKGWVLPVVIGGSVVGAAAVVGILALAGVFKSSSSNSANGRGMSTVSVSVGEASR</sequence>
<keyword evidence="2" id="KW-1133">Transmembrane helix</keyword>
<feature type="region of interest" description="Disordered" evidence="1">
    <location>
        <begin position="151"/>
        <end position="182"/>
    </location>
</feature>
<keyword evidence="2" id="KW-0472">Membrane</keyword>
<evidence type="ECO:0000313" key="4">
    <source>
        <dbReference type="Proteomes" id="UP000064967"/>
    </source>
</evidence>
<keyword evidence="4" id="KW-1185">Reference proteome</keyword>
<protein>
    <submittedName>
        <fullName evidence="3">Tetratricopeptide repeat protein</fullName>
    </submittedName>
</protein>
<dbReference type="Proteomes" id="UP000064967">
    <property type="component" value="Chromosome"/>
</dbReference>
<dbReference type="KEGG" id="llu:AKJ09_05982"/>
<evidence type="ECO:0000313" key="3">
    <source>
        <dbReference type="EMBL" id="AKU99318.1"/>
    </source>
</evidence>
<dbReference type="InterPro" id="IPR011990">
    <property type="entry name" value="TPR-like_helical_dom_sf"/>
</dbReference>
<proteinExistence type="predicted"/>
<dbReference type="Gene3D" id="1.25.40.10">
    <property type="entry name" value="Tetratricopeptide repeat domain"/>
    <property type="match status" value="1"/>
</dbReference>
<organism evidence="3 4">
    <name type="scientific">Labilithrix luteola</name>
    <dbReference type="NCBI Taxonomy" id="1391654"/>
    <lineage>
        <taxon>Bacteria</taxon>
        <taxon>Pseudomonadati</taxon>
        <taxon>Myxococcota</taxon>
        <taxon>Polyangia</taxon>
        <taxon>Polyangiales</taxon>
        <taxon>Labilitrichaceae</taxon>
        <taxon>Labilithrix</taxon>
    </lineage>
</organism>
<accession>A0A0K1Q0L2</accession>
<evidence type="ECO:0000256" key="1">
    <source>
        <dbReference type="SAM" id="MobiDB-lite"/>
    </source>
</evidence>
<gene>
    <name evidence="3" type="ORF">AKJ09_05982</name>
</gene>